<feature type="domain" description="DUF4382" evidence="1">
    <location>
        <begin position="27"/>
        <end position="173"/>
    </location>
</feature>
<dbReference type="Proteomes" id="UP001524460">
    <property type="component" value="Unassembled WGS sequence"/>
</dbReference>
<dbReference type="Pfam" id="PF14321">
    <property type="entry name" value="DUF4382"/>
    <property type="match status" value="1"/>
</dbReference>
<evidence type="ECO:0000313" key="3">
    <source>
        <dbReference type="Proteomes" id="UP001524460"/>
    </source>
</evidence>
<reference evidence="2 3" key="1">
    <citation type="submission" date="2022-07" db="EMBL/GenBank/DDBJ databases">
        <title>Photobacterium pectinilyticum sp. nov., a marine bacterium isolated from surface seawater of Qingdao offshore.</title>
        <authorList>
            <person name="Wang X."/>
        </authorList>
    </citation>
    <scope>NUCLEOTIDE SEQUENCE [LARGE SCALE GENOMIC DNA]</scope>
    <source>
        <strain evidence="2 3">ZSDE20</strain>
    </source>
</reference>
<keyword evidence="3" id="KW-1185">Reference proteome</keyword>
<evidence type="ECO:0000259" key="1">
    <source>
        <dbReference type="Pfam" id="PF14321"/>
    </source>
</evidence>
<proteinExistence type="predicted"/>
<comment type="caution">
    <text evidence="2">The sequence shown here is derived from an EMBL/GenBank/DDBJ whole genome shotgun (WGS) entry which is preliminary data.</text>
</comment>
<sequence>MKYFSVIAVLSLAITGCGSDSTEQQKTALVSFSVSDAPVDDASEVVVAFDALELKHQNGESFYLNVVDTDETKDYQQVDLLDYRGTDARLILSDQRIPLGEYKELIVHTKAGSLNWVTNNGMHDLKIPSNKLRLGGFEVTTETVQAFTIEFDLRKSLVLRGNAGNNNGYNLKPHGVTIVDNSAAASIKGSVDPALFSSGEACSEDGGNFVYLYEGHHSNGIATLVDNIDVDDQDYNDDLELPTNYVSPYASTGIYPDGSYAFGFVPSGEYTIAFTCSAYIDDPIQYDQILIANPSEQIADIVLSPTQEYIHNFE</sequence>
<name>A0ABT1N9H7_9GAMM</name>
<organism evidence="2 3">
    <name type="scientific">Photobacterium pectinilyticum</name>
    <dbReference type="NCBI Taxonomy" id="2906793"/>
    <lineage>
        <taxon>Bacteria</taxon>
        <taxon>Pseudomonadati</taxon>
        <taxon>Pseudomonadota</taxon>
        <taxon>Gammaproteobacteria</taxon>
        <taxon>Vibrionales</taxon>
        <taxon>Vibrionaceae</taxon>
        <taxon>Photobacterium</taxon>
    </lineage>
</organism>
<evidence type="ECO:0000313" key="2">
    <source>
        <dbReference type="EMBL" id="MCQ1061378.1"/>
    </source>
</evidence>
<protein>
    <submittedName>
        <fullName evidence="2">DUF4382 domain-containing protein</fullName>
    </submittedName>
</protein>
<dbReference type="PROSITE" id="PS51257">
    <property type="entry name" value="PROKAR_LIPOPROTEIN"/>
    <property type="match status" value="1"/>
</dbReference>
<dbReference type="EMBL" id="JANEYT010000163">
    <property type="protein sequence ID" value="MCQ1061378.1"/>
    <property type="molecule type" value="Genomic_DNA"/>
</dbReference>
<gene>
    <name evidence="2" type="ORF">NHN17_25515</name>
</gene>
<accession>A0ABT1N9H7</accession>
<dbReference type="RefSeq" id="WP_255045499.1">
    <property type="nucleotide sequence ID" value="NZ_JANEYT010000163.1"/>
</dbReference>
<dbReference type="InterPro" id="IPR025491">
    <property type="entry name" value="DUF4382"/>
</dbReference>